<gene>
    <name evidence="2" type="ORF">FC32_GL000684</name>
</gene>
<dbReference type="STRING" id="1423724.FC32_GL000684"/>
<keyword evidence="3" id="KW-1185">Reference proteome</keyword>
<evidence type="ECO:0000313" key="2">
    <source>
        <dbReference type="EMBL" id="KRL83431.1"/>
    </source>
</evidence>
<reference evidence="2 3" key="1">
    <citation type="journal article" date="2015" name="Genome Announc.">
        <title>Expanding the biotechnology potential of lactobacilli through comparative genomics of 213 strains and associated genera.</title>
        <authorList>
            <person name="Sun Z."/>
            <person name="Harris H.M."/>
            <person name="McCann A."/>
            <person name="Guo C."/>
            <person name="Argimon S."/>
            <person name="Zhang W."/>
            <person name="Yang X."/>
            <person name="Jeffery I.B."/>
            <person name="Cooney J.C."/>
            <person name="Kagawa T.F."/>
            <person name="Liu W."/>
            <person name="Song Y."/>
            <person name="Salvetti E."/>
            <person name="Wrobel A."/>
            <person name="Rasinkangas P."/>
            <person name="Parkhill J."/>
            <person name="Rea M.C."/>
            <person name="O'Sullivan O."/>
            <person name="Ritari J."/>
            <person name="Douillard F.P."/>
            <person name="Paul Ross R."/>
            <person name="Yang R."/>
            <person name="Briner A.E."/>
            <person name="Felis G.E."/>
            <person name="de Vos W.M."/>
            <person name="Barrangou R."/>
            <person name="Klaenhammer T.R."/>
            <person name="Caufield P.W."/>
            <person name="Cui Y."/>
            <person name="Zhang H."/>
            <person name="O'Toole P.W."/>
        </authorList>
    </citation>
    <scope>NUCLEOTIDE SEQUENCE [LARGE SCALE GENOMIC DNA]</scope>
    <source>
        <strain evidence="2 3">DSM 16634</strain>
    </source>
</reference>
<feature type="coiled-coil region" evidence="1">
    <location>
        <begin position="18"/>
        <end position="55"/>
    </location>
</feature>
<evidence type="ECO:0008006" key="4">
    <source>
        <dbReference type="Google" id="ProtNLM"/>
    </source>
</evidence>
<evidence type="ECO:0000256" key="1">
    <source>
        <dbReference type="SAM" id="Coils"/>
    </source>
</evidence>
<comment type="caution">
    <text evidence="2">The sequence shown here is derived from an EMBL/GenBank/DDBJ whole genome shotgun (WGS) entry which is preliminary data.</text>
</comment>
<dbReference type="OrthoDB" id="9934416at2"/>
<dbReference type="eggNOG" id="ENOG5030B9T">
    <property type="taxonomic scope" value="Bacteria"/>
</dbReference>
<protein>
    <recommendedName>
        <fullName evidence="4">DUF5082 domain-containing protein</fullName>
    </recommendedName>
</protein>
<sequence length="115" mass="13081">MTPEEALVERMAKVAAHNAAVHQHNAAIERKIEKLKQAINRLTAVQAELDGLKIDKIQHGGENVWRGNVYREHQQKVGYVKDDIDGFSSLMGDAFEDYSNTISRLKSEKKSYWIT</sequence>
<accession>A0A0R1TPZ3</accession>
<name>A0A0R1TPZ3_9LACO</name>
<dbReference type="RefSeq" id="WP_025086548.1">
    <property type="nucleotide sequence ID" value="NZ_AZFT01000053.1"/>
</dbReference>
<dbReference type="AlphaFoldDB" id="A0A0R1TPZ3"/>
<keyword evidence="1" id="KW-0175">Coiled coil</keyword>
<proteinExistence type="predicted"/>
<evidence type="ECO:0000313" key="3">
    <source>
        <dbReference type="Proteomes" id="UP000051324"/>
    </source>
</evidence>
<dbReference type="EMBL" id="AZFT01000053">
    <property type="protein sequence ID" value="KRL83431.1"/>
    <property type="molecule type" value="Genomic_DNA"/>
</dbReference>
<dbReference type="Proteomes" id="UP000051324">
    <property type="component" value="Unassembled WGS sequence"/>
</dbReference>
<dbReference type="PATRIC" id="fig|1423724.4.peg.721"/>
<organism evidence="2 3">
    <name type="scientific">Ligilactobacillus apodemi DSM 16634 = JCM 16172</name>
    <dbReference type="NCBI Taxonomy" id="1423724"/>
    <lineage>
        <taxon>Bacteria</taxon>
        <taxon>Bacillati</taxon>
        <taxon>Bacillota</taxon>
        <taxon>Bacilli</taxon>
        <taxon>Lactobacillales</taxon>
        <taxon>Lactobacillaceae</taxon>
        <taxon>Ligilactobacillus</taxon>
    </lineage>
</organism>